<dbReference type="EMBL" id="AMQS01000013">
    <property type="protein sequence ID" value="EKF51513.1"/>
    <property type="molecule type" value="Genomic_DNA"/>
</dbReference>
<sequence>MKEKMKFIAVIALTIISAVQLDKVCADTQIDNNNGSANTYINVTAPTTDNLYLTLAPDFNFSNTESSTRGPITVAGTEPYNIVNITGTTRGYNLQQKISNFTAMINGTPTVLPLKYFKIIVADNATGTIKGSSGVNVLGQAGRVLTGQPNAQGNQRSGNATAEIELDTTQVIKPGAYQATITNTLVQGL</sequence>
<dbReference type="Proteomes" id="UP000006787">
    <property type="component" value="Unassembled WGS sequence"/>
</dbReference>
<dbReference type="PATRIC" id="fig|1231377.3.peg.1099"/>
<evidence type="ECO:0008006" key="3">
    <source>
        <dbReference type="Google" id="ProtNLM"/>
    </source>
</evidence>
<gene>
    <name evidence="1" type="ORF">C426_1100</name>
</gene>
<reference evidence="1 2" key="1">
    <citation type="journal article" date="2012" name="J. Bacteriol.">
        <title>Genome Sequence of the Bacteriocin-Producing Strain Lactococcus garvieae DCC43.</title>
        <authorList>
            <person name="Gabrielsen C."/>
            <person name="Brede D.A."/>
            <person name="Hernandez P.E."/>
            <person name="Nes I.F."/>
            <person name="Diep D.B."/>
        </authorList>
    </citation>
    <scope>NUCLEOTIDE SEQUENCE [LARGE SCALE GENOMIC DNA]</scope>
    <source>
        <strain evidence="1 2">DCC43</strain>
    </source>
</reference>
<name>K2NVG7_9LACT</name>
<proteinExistence type="predicted"/>
<comment type="caution">
    <text evidence="1">The sequence shown here is derived from an EMBL/GenBank/DDBJ whole genome shotgun (WGS) entry which is preliminary data.</text>
</comment>
<organism evidence="1 2">
    <name type="scientific">Lactococcus garvieae DCC43</name>
    <dbReference type="NCBI Taxonomy" id="1231377"/>
    <lineage>
        <taxon>Bacteria</taxon>
        <taxon>Bacillati</taxon>
        <taxon>Bacillota</taxon>
        <taxon>Bacilli</taxon>
        <taxon>Lactobacillales</taxon>
        <taxon>Streptococcaceae</taxon>
        <taxon>Lactococcus</taxon>
    </lineage>
</organism>
<protein>
    <recommendedName>
        <fullName evidence="3">WxL domain-containing protein</fullName>
    </recommendedName>
</protein>
<dbReference type="RefSeq" id="WP_003135574.1">
    <property type="nucleotide sequence ID" value="NZ_AMQS01000013.1"/>
</dbReference>
<evidence type="ECO:0000313" key="2">
    <source>
        <dbReference type="Proteomes" id="UP000006787"/>
    </source>
</evidence>
<evidence type="ECO:0000313" key="1">
    <source>
        <dbReference type="EMBL" id="EKF51513.1"/>
    </source>
</evidence>
<dbReference type="eggNOG" id="ENOG50308EX">
    <property type="taxonomic scope" value="Bacteria"/>
</dbReference>
<accession>K2NVG7</accession>
<dbReference type="AlphaFoldDB" id="K2NVG7"/>